<keyword evidence="5 11" id="KW-0547">Nucleotide-binding</keyword>
<evidence type="ECO:0000256" key="6">
    <source>
        <dbReference type="ARBA" id="ARBA00022777"/>
    </source>
</evidence>
<evidence type="ECO:0000259" key="13">
    <source>
        <dbReference type="PROSITE" id="PS51455"/>
    </source>
</evidence>
<dbReference type="GO" id="GO:0005524">
    <property type="term" value="F:ATP binding"/>
    <property type="evidence" value="ECO:0007669"/>
    <property type="project" value="UniProtKB-UniRule"/>
</dbReference>
<dbReference type="GO" id="GO:0016308">
    <property type="term" value="F:1-phosphatidylinositol-4-phosphate 5-kinase activity"/>
    <property type="evidence" value="ECO:0007669"/>
    <property type="project" value="UniProtKB-EC"/>
</dbReference>
<feature type="compositionally biased region" description="Polar residues" evidence="12">
    <location>
        <begin position="195"/>
        <end position="214"/>
    </location>
</feature>
<feature type="compositionally biased region" description="Basic and acidic residues" evidence="12">
    <location>
        <begin position="762"/>
        <end position="783"/>
    </location>
</feature>
<feature type="compositionally biased region" description="Pro residues" evidence="12">
    <location>
        <begin position="799"/>
        <end position="813"/>
    </location>
</feature>
<keyword evidence="15" id="KW-1185">Reference proteome</keyword>
<evidence type="ECO:0000256" key="1">
    <source>
        <dbReference type="ARBA" id="ARBA00000444"/>
    </source>
</evidence>
<proteinExistence type="predicted"/>
<dbReference type="Proteomes" id="UP000622797">
    <property type="component" value="Unassembled WGS sequence"/>
</dbReference>
<dbReference type="SMART" id="SM00330">
    <property type="entry name" value="PIPKc"/>
    <property type="match status" value="1"/>
</dbReference>
<name>A0A8H4U109_9HYPO</name>
<evidence type="ECO:0000256" key="8">
    <source>
        <dbReference type="ARBA" id="ARBA00078403"/>
    </source>
</evidence>
<organism evidence="14 15">
    <name type="scientific">Fusarium sarcochroum</name>
    <dbReference type="NCBI Taxonomy" id="1208366"/>
    <lineage>
        <taxon>Eukaryota</taxon>
        <taxon>Fungi</taxon>
        <taxon>Dikarya</taxon>
        <taxon>Ascomycota</taxon>
        <taxon>Pezizomycotina</taxon>
        <taxon>Sordariomycetes</taxon>
        <taxon>Hypocreomycetidae</taxon>
        <taxon>Hypocreales</taxon>
        <taxon>Nectriaceae</taxon>
        <taxon>Fusarium</taxon>
        <taxon>Fusarium lateritium species complex</taxon>
    </lineage>
</organism>
<dbReference type="EMBL" id="JABEXW010000232">
    <property type="protein sequence ID" value="KAF4967554.1"/>
    <property type="molecule type" value="Genomic_DNA"/>
</dbReference>
<feature type="region of interest" description="Disordered" evidence="12">
    <location>
        <begin position="620"/>
        <end position="644"/>
    </location>
</feature>
<reference evidence="14" key="1">
    <citation type="journal article" date="2020" name="BMC Genomics">
        <title>Correction to: Identification and distribution of gene clusters required for synthesis of sphingolipid metabolism inhibitors in diverse species of the filamentous fungus Fusarium.</title>
        <authorList>
            <person name="Kim H.S."/>
            <person name="Lohmar J.M."/>
            <person name="Busman M."/>
            <person name="Brown D.W."/>
            <person name="Naumann T.A."/>
            <person name="Divon H.H."/>
            <person name="Lysoe E."/>
            <person name="Uhlig S."/>
            <person name="Proctor R.H."/>
        </authorList>
    </citation>
    <scope>NUCLEOTIDE SEQUENCE</scope>
    <source>
        <strain evidence="14">NRRL 20472</strain>
    </source>
</reference>
<dbReference type="EC" id="2.7.1.68" evidence="2"/>
<dbReference type="GO" id="GO:0005886">
    <property type="term" value="C:plasma membrane"/>
    <property type="evidence" value="ECO:0007669"/>
    <property type="project" value="TreeGrafter"/>
</dbReference>
<keyword evidence="6 11" id="KW-0418">Kinase</keyword>
<evidence type="ECO:0000256" key="5">
    <source>
        <dbReference type="ARBA" id="ARBA00022741"/>
    </source>
</evidence>
<keyword evidence="4 11" id="KW-0808">Transferase</keyword>
<dbReference type="CDD" id="cd17303">
    <property type="entry name" value="PIPKc_PIP5K_yeast_like"/>
    <property type="match status" value="1"/>
</dbReference>
<dbReference type="PROSITE" id="PS51455">
    <property type="entry name" value="PIPK"/>
    <property type="match status" value="1"/>
</dbReference>
<dbReference type="Gene3D" id="3.30.800.10">
    <property type="entry name" value="Phosphatidylinositol Phosphate Kinase II Beta"/>
    <property type="match status" value="1"/>
</dbReference>
<feature type="region of interest" description="Disordered" evidence="12">
    <location>
        <begin position="762"/>
        <end position="966"/>
    </location>
</feature>
<feature type="compositionally biased region" description="Polar residues" evidence="12">
    <location>
        <begin position="117"/>
        <end position="126"/>
    </location>
</feature>
<keyword evidence="7 11" id="KW-0067">ATP-binding</keyword>
<dbReference type="AlphaFoldDB" id="A0A8H4U109"/>
<dbReference type="InterPro" id="IPR027484">
    <property type="entry name" value="PInositol-4-P-5-kinase_N"/>
</dbReference>
<evidence type="ECO:0000256" key="11">
    <source>
        <dbReference type="PROSITE-ProRule" id="PRU00781"/>
    </source>
</evidence>
<feature type="compositionally biased region" description="Polar residues" evidence="12">
    <location>
        <begin position="227"/>
        <end position="238"/>
    </location>
</feature>
<sequence>MPSFLSDQDNSTIFNNNPDILDLDPTNQFGFVSKERVNGGSIRHTRSDTINDSFDESSISSTHASDVSEPTPTPMNGNSNSTRPTSMSSTSNGKSATAVYPPRQDDAYEVDKYGQQPMPNGTTSLADRTRQHPADINGINNNTHSANYYQQSSILSKPLPSEPQATDEVSDKPPSRSFDGNHPFSASPLPMDPRGSQSQTALPHDTAQTQQPRTNGVHRLSSPPIYNPSSAAASSSGHLQAPPGLKQRHTLDVPKYVPGRGSKDGMDTAQASGRFSPTNAGAPGGRRPSLSMGRRPTRSMQSDAPRDEIVPDEDALRWAEALRQKRASKRRRKEEEDDDRVLVGTKVDETHANWETAYNMLTGIRVSVSRTNAKLDRELTDADFDTKQKSTFDIAGNELVPSAKYDFKFKDYAPWVFRRLRSLFRLDPADYLMSLTGKYILSELGSPGKSGSFFYFSRDYKYIIKTIHHAEHKFLRKVLKEYYQHVKDNPNMLLSQFYGLHRVKMPYGKKIHFVVMNNLFPPHRDIHTTFDLKGSTIGRDYREDDLEKNPRATLKDLNWLRRQRSLELGIQKKRMFLEQLQRDVALLKRLKIMDYSLLVGIHDVSRGNEENLRDKTLQVFNPGGEKSPDDEPQSVLLRTPSKMENARKARELRQMIRQERPVPMGQSANKMPDELQEGQHRPGWVFGQDDGGFRATHEDNTPADEIYYLGVIDCLTHYGIIKKIEHFWKGLSSDKTQISALPPDQYGDRFYHFIEGVTMSNEEAHREAERRHQEMIEAQRSETRVSSWNSRRRSSQAIPPMPTHVPPPPPACPRSPEAQETIERANKEAERSERHGHTENQVPDRVLSTGSPRDARDSLQHEPILPVVQEAGENGRDDTEVRPFTPPKDINKSLPPTRAPPPTPPKSGYLQPGSADSGYAALSNGTAPVNHVPTLRNRISIDSLNKELPPLPRKDGTDDSGVRMVA</sequence>
<dbReference type="PANTHER" id="PTHR23086">
    <property type="entry name" value="PHOSPHATIDYLINOSITOL-4-PHOSPHATE 5-KINASE"/>
    <property type="match status" value="1"/>
</dbReference>
<dbReference type="OrthoDB" id="20783at2759"/>
<evidence type="ECO:0000256" key="4">
    <source>
        <dbReference type="ARBA" id="ARBA00022679"/>
    </source>
</evidence>
<protein>
    <recommendedName>
        <fullName evidence="2">1-phosphatidylinositol-4-phosphate 5-kinase</fullName>
        <ecNumber evidence="2">2.7.1.68</ecNumber>
    </recommendedName>
    <alternativeName>
        <fullName evidence="10">1-phosphatidylinositol 4-phosphate kinase</fullName>
    </alternativeName>
    <alternativeName>
        <fullName evidence="8">Diphosphoinositide kinase</fullName>
    </alternativeName>
    <alternativeName>
        <fullName evidence="9">PIP5K</fullName>
    </alternativeName>
</protein>
<comment type="catalytic activity">
    <reaction evidence="1">
        <text>a 1,2-diacyl-sn-glycero-3-phospho-(1D-myo-inositol 4-phosphate) + ATP = a 1,2-diacyl-sn-glycero-3-phospho-(1D-myo-inositol-4,5-bisphosphate) + ADP + H(+)</text>
        <dbReference type="Rhea" id="RHEA:14425"/>
        <dbReference type="ChEBI" id="CHEBI:15378"/>
        <dbReference type="ChEBI" id="CHEBI:30616"/>
        <dbReference type="ChEBI" id="CHEBI:58178"/>
        <dbReference type="ChEBI" id="CHEBI:58456"/>
        <dbReference type="ChEBI" id="CHEBI:456216"/>
        <dbReference type="EC" id="2.7.1.68"/>
    </reaction>
</comment>
<feature type="compositionally biased region" description="Basic and acidic residues" evidence="12">
    <location>
        <begin position="952"/>
        <end position="966"/>
    </location>
</feature>
<evidence type="ECO:0000256" key="10">
    <source>
        <dbReference type="ARBA" id="ARBA00082306"/>
    </source>
</evidence>
<comment type="caution">
    <text evidence="14">The sequence shown here is derived from an EMBL/GenBank/DDBJ whole genome shotgun (WGS) entry which is preliminary data.</text>
</comment>
<dbReference type="GO" id="GO:0046854">
    <property type="term" value="P:phosphatidylinositol phosphate biosynthetic process"/>
    <property type="evidence" value="ECO:0007669"/>
    <property type="project" value="TreeGrafter"/>
</dbReference>
<dbReference type="FunFam" id="3.30.800.10:FF:000009">
    <property type="entry name" value="Phosphatidylinositol 4-phosphate 5-kinase its3"/>
    <property type="match status" value="1"/>
</dbReference>
<evidence type="ECO:0000256" key="12">
    <source>
        <dbReference type="SAM" id="MobiDB-lite"/>
    </source>
</evidence>
<dbReference type="InterPro" id="IPR002498">
    <property type="entry name" value="PInositol-4-P-4/5-kinase_core"/>
</dbReference>
<feature type="domain" description="PIPK" evidence="13">
    <location>
        <begin position="350"/>
        <end position="758"/>
    </location>
</feature>
<evidence type="ECO:0000256" key="3">
    <source>
        <dbReference type="ARBA" id="ARBA00022553"/>
    </source>
</evidence>
<gene>
    <name evidence="14" type="ORF">FSARC_4939</name>
</gene>
<evidence type="ECO:0000256" key="7">
    <source>
        <dbReference type="ARBA" id="ARBA00022840"/>
    </source>
</evidence>
<dbReference type="InterPro" id="IPR027483">
    <property type="entry name" value="PInositol-4-P-4/5-kinase_C_sf"/>
</dbReference>
<feature type="region of interest" description="Disordered" evidence="12">
    <location>
        <begin position="156"/>
        <end position="312"/>
    </location>
</feature>
<reference evidence="14" key="2">
    <citation type="submission" date="2020-05" db="EMBL/GenBank/DDBJ databases">
        <authorList>
            <person name="Kim H.-S."/>
            <person name="Proctor R.H."/>
            <person name="Brown D.W."/>
        </authorList>
    </citation>
    <scope>NUCLEOTIDE SEQUENCE</scope>
    <source>
        <strain evidence="14">NRRL 20472</strain>
    </source>
</reference>
<feature type="compositionally biased region" description="Basic and acidic residues" evidence="12">
    <location>
        <begin position="103"/>
        <end position="112"/>
    </location>
</feature>
<evidence type="ECO:0000256" key="9">
    <source>
        <dbReference type="ARBA" id="ARBA00080374"/>
    </source>
</evidence>
<evidence type="ECO:0000256" key="2">
    <source>
        <dbReference type="ARBA" id="ARBA00012172"/>
    </source>
</evidence>
<keyword evidence="3" id="KW-0597">Phosphoprotein</keyword>
<accession>A0A8H4U109</accession>
<evidence type="ECO:0000313" key="14">
    <source>
        <dbReference type="EMBL" id="KAF4967554.1"/>
    </source>
</evidence>
<dbReference type="InterPro" id="IPR023610">
    <property type="entry name" value="PInositol-4/5-P-5/4-kinase"/>
</dbReference>
<feature type="compositionally biased region" description="Basic and acidic residues" evidence="12">
    <location>
        <begin position="821"/>
        <end position="838"/>
    </location>
</feature>
<feature type="compositionally biased region" description="Polar residues" evidence="12">
    <location>
        <begin position="269"/>
        <end position="279"/>
    </location>
</feature>
<evidence type="ECO:0000313" key="15">
    <source>
        <dbReference type="Proteomes" id="UP000622797"/>
    </source>
</evidence>
<dbReference type="Pfam" id="PF01504">
    <property type="entry name" value="PIP5K"/>
    <property type="match status" value="1"/>
</dbReference>
<dbReference type="PANTHER" id="PTHR23086:SF8">
    <property type="entry name" value="PHOSPHATIDYLINOSITOL 5-PHOSPHATE 4-KINASE, ISOFORM A"/>
    <property type="match status" value="1"/>
</dbReference>
<dbReference type="Gene3D" id="3.30.810.10">
    <property type="entry name" value="2-Layer Sandwich"/>
    <property type="match status" value="1"/>
</dbReference>
<feature type="region of interest" description="Disordered" evidence="12">
    <location>
        <begin position="40"/>
        <end position="144"/>
    </location>
</feature>
<dbReference type="SUPFAM" id="SSF56104">
    <property type="entry name" value="SAICAR synthase-like"/>
    <property type="match status" value="1"/>
</dbReference>
<feature type="compositionally biased region" description="Polar residues" evidence="12">
    <location>
        <begin position="48"/>
        <end position="95"/>
    </location>
</feature>